<evidence type="ECO:0000256" key="1">
    <source>
        <dbReference type="SAM" id="MobiDB-lite"/>
    </source>
</evidence>
<dbReference type="Proteomes" id="UP001209713">
    <property type="component" value="Unassembled WGS sequence"/>
</dbReference>
<evidence type="ECO:0000256" key="2">
    <source>
        <dbReference type="SAM" id="SignalP"/>
    </source>
</evidence>
<feature type="chain" id="PRO_5046585662" evidence="2">
    <location>
        <begin position="21"/>
        <end position="250"/>
    </location>
</feature>
<accession>A0ABT2YQM7</accession>
<feature type="compositionally biased region" description="Polar residues" evidence="1">
    <location>
        <begin position="238"/>
        <end position="250"/>
    </location>
</feature>
<organism evidence="3 4">
    <name type="scientific">Marinomonas sargassi</name>
    <dbReference type="NCBI Taxonomy" id="2984494"/>
    <lineage>
        <taxon>Bacteria</taxon>
        <taxon>Pseudomonadati</taxon>
        <taxon>Pseudomonadota</taxon>
        <taxon>Gammaproteobacteria</taxon>
        <taxon>Oceanospirillales</taxon>
        <taxon>Oceanospirillaceae</taxon>
        <taxon>Marinomonas</taxon>
    </lineage>
</organism>
<feature type="region of interest" description="Disordered" evidence="1">
    <location>
        <begin position="225"/>
        <end position="250"/>
    </location>
</feature>
<keyword evidence="4" id="KW-1185">Reference proteome</keyword>
<evidence type="ECO:0000313" key="4">
    <source>
        <dbReference type="Proteomes" id="UP001209713"/>
    </source>
</evidence>
<gene>
    <name evidence="3" type="ORF">OFY17_04800</name>
</gene>
<reference evidence="3 4" key="1">
    <citation type="submission" date="2022-10" db="EMBL/GenBank/DDBJ databases">
        <title>Marinomonas transparenta sp. nov. and Marinomonas sargassi sp. nov., isolated from marine alga (Sargassum natans (L.) Gaillon).</title>
        <authorList>
            <person name="Wang Y."/>
        </authorList>
    </citation>
    <scope>NUCLEOTIDE SEQUENCE [LARGE SCALE GENOMIC DNA]</scope>
    <source>
        <strain evidence="3 4">C2222</strain>
    </source>
</reference>
<feature type="signal peptide" evidence="2">
    <location>
        <begin position="1"/>
        <end position="20"/>
    </location>
</feature>
<protein>
    <submittedName>
        <fullName evidence="3">Uncharacterized protein</fullName>
    </submittedName>
</protein>
<evidence type="ECO:0000313" key="3">
    <source>
        <dbReference type="EMBL" id="MCV2402202.1"/>
    </source>
</evidence>
<dbReference type="EMBL" id="JAOVZB010000002">
    <property type="protein sequence ID" value="MCV2402202.1"/>
    <property type="molecule type" value="Genomic_DNA"/>
</dbReference>
<comment type="caution">
    <text evidence="3">The sequence shown here is derived from an EMBL/GenBank/DDBJ whole genome shotgun (WGS) entry which is preliminary data.</text>
</comment>
<dbReference type="RefSeq" id="WP_263529584.1">
    <property type="nucleotide sequence ID" value="NZ_JAOVZB010000002.1"/>
</dbReference>
<keyword evidence="2" id="KW-0732">Signal</keyword>
<name>A0ABT2YQM7_9GAMM</name>
<proteinExistence type="predicted"/>
<sequence length="250" mass="28554">MKYLAFILLTLSLFSTRSLANTEEINPDTARAYEGYLLTFLWPDNQTTEFIEYENVLSLDGLTRIIENTEQETLESENIEQTLSAFEEGLKTQIGKRIPILVSQKWTLIFKHAGDKIYKEFHSEQIKDGYPELTGKIAIKLGRYLESDISYQHYLFDSFTQPIPEVLIDDQEPAELKAFEPALVLTLNQSNKTASKKLNYLDHPTIGTLLYFEPIELEEAMATLTSQSNPPETGEGLNYNNLQSTNELLN</sequence>